<evidence type="ECO:0000313" key="1">
    <source>
        <dbReference type="EMBL" id="RJG22916.1"/>
    </source>
</evidence>
<dbReference type="AlphaFoldDB" id="A0A3A3GK88"/>
<dbReference type="OrthoDB" id="9804333at2"/>
<dbReference type="InterPro" id="IPR016195">
    <property type="entry name" value="Pol/histidinol_Pase-like"/>
</dbReference>
<proteinExistence type="predicted"/>
<sequence>MITIKNPYDKQGVWLKGSFHNHTNNSQCGTQPLEIVYQMYGQYDYLGISDHDVITAHEGERRIPTVFEAMEVSSPEAHMLLVQPPSSIMEGYYNTFTIDNYQRLSDACLANGGISILAHPNRYFSQFWRLEDMLSMTGYTGIEIVNGDGNPEYDVAFDKWDQLLSAGRTVWGFGNDDFHVYGQEKRSWNMVLAERNTNESILEAVKAGSFYVSTGFYFAGIHAEDGLITVDLPANERLNRIYKYVTLIGKEGQVIHEETGRLNRVQYQCTGDEGYVRIAAYLEGGYGAFSQPLFVEQHA</sequence>
<dbReference type="RefSeq" id="WP_119794438.1">
    <property type="nucleotide sequence ID" value="NZ_QYZD01000013.1"/>
</dbReference>
<dbReference type="GO" id="GO:0035312">
    <property type="term" value="F:5'-3' DNA exonuclease activity"/>
    <property type="evidence" value="ECO:0007669"/>
    <property type="project" value="TreeGrafter"/>
</dbReference>
<dbReference type="PANTHER" id="PTHR42924:SF3">
    <property type="entry name" value="POLYMERASE_HISTIDINOL PHOSPHATASE N-TERMINAL DOMAIN-CONTAINING PROTEIN"/>
    <property type="match status" value="1"/>
</dbReference>
<dbReference type="Gene3D" id="3.20.20.140">
    <property type="entry name" value="Metal-dependent hydrolases"/>
    <property type="match status" value="1"/>
</dbReference>
<accession>A0A3A3GK88</accession>
<dbReference type="InterPro" id="IPR052018">
    <property type="entry name" value="PHP_domain"/>
</dbReference>
<evidence type="ECO:0000313" key="2">
    <source>
        <dbReference type="Proteomes" id="UP000266177"/>
    </source>
</evidence>
<protein>
    <submittedName>
        <fullName evidence="1">Phosphoesterase</fullName>
    </submittedName>
</protein>
<organism evidence="1 2">
    <name type="scientific">Paenibacillus thiaminolyticus</name>
    <name type="common">Bacillus thiaminolyticus</name>
    <dbReference type="NCBI Taxonomy" id="49283"/>
    <lineage>
        <taxon>Bacteria</taxon>
        <taxon>Bacillati</taxon>
        <taxon>Bacillota</taxon>
        <taxon>Bacilli</taxon>
        <taxon>Bacillales</taxon>
        <taxon>Paenibacillaceae</taxon>
        <taxon>Paenibacillus</taxon>
    </lineage>
</organism>
<dbReference type="GO" id="GO:0004534">
    <property type="term" value="F:5'-3' RNA exonuclease activity"/>
    <property type="evidence" value="ECO:0007669"/>
    <property type="project" value="TreeGrafter"/>
</dbReference>
<comment type="caution">
    <text evidence="1">The sequence shown here is derived from an EMBL/GenBank/DDBJ whole genome shotgun (WGS) entry which is preliminary data.</text>
</comment>
<name>A0A3A3GK88_PANTH</name>
<gene>
    <name evidence="1" type="ORF">DQX05_15300</name>
</gene>
<dbReference type="SUPFAM" id="SSF89550">
    <property type="entry name" value="PHP domain-like"/>
    <property type="match status" value="1"/>
</dbReference>
<dbReference type="PANTHER" id="PTHR42924">
    <property type="entry name" value="EXONUCLEASE"/>
    <property type="match status" value="1"/>
</dbReference>
<reference evidence="1 2" key="1">
    <citation type="submission" date="2018-09" db="EMBL/GenBank/DDBJ databases">
        <title>Paenibacillus SK2017-BO5.</title>
        <authorList>
            <person name="Piskunova J.V."/>
            <person name="Dubiley S.A."/>
            <person name="Severinov K.V."/>
        </authorList>
    </citation>
    <scope>NUCLEOTIDE SEQUENCE [LARGE SCALE GENOMIC DNA]</scope>
    <source>
        <strain evidence="1 2">BO5</strain>
    </source>
</reference>
<dbReference type="Proteomes" id="UP000266177">
    <property type="component" value="Unassembled WGS sequence"/>
</dbReference>
<dbReference type="EMBL" id="QYZD01000013">
    <property type="protein sequence ID" value="RJG22916.1"/>
    <property type="molecule type" value="Genomic_DNA"/>
</dbReference>